<name>A0A1H9PRN4_9BURK</name>
<evidence type="ECO:0000256" key="3">
    <source>
        <dbReference type="PIRSR" id="PIRSR006241-50"/>
    </source>
</evidence>
<dbReference type="PIRSF" id="PIRSF006241">
    <property type="entry name" value="HyI"/>
    <property type="match status" value="1"/>
</dbReference>
<accession>A0A1H9PRN4</accession>
<dbReference type="AlphaFoldDB" id="A0A1H9PRN4"/>
<feature type="domain" description="Xylose isomerase-like TIM barrel" evidence="4">
    <location>
        <begin position="21"/>
        <end position="266"/>
    </location>
</feature>
<dbReference type="GO" id="GO:0046487">
    <property type="term" value="P:glyoxylate metabolic process"/>
    <property type="evidence" value="ECO:0007669"/>
    <property type="project" value="TreeGrafter"/>
</dbReference>
<dbReference type="PANTHER" id="PTHR43489:SF13">
    <property type="entry name" value="HYDROXYPYRUVATE ISOMERASE"/>
    <property type="match status" value="1"/>
</dbReference>
<keyword evidence="5" id="KW-0670">Pyruvate</keyword>
<feature type="active site" description="Proton donor/acceptor" evidence="3">
    <location>
        <position position="251"/>
    </location>
</feature>
<dbReference type="OrthoDB" id="9786584at2"/>
<comment type="similarity">
    <text evidence="2">Belongs to the hyi family.</text>
</comment>
<dbReference type="InterPro" id="IPR036237">
    <property type="entry name" value="Xyl_isomerase-like_sf"/>
</dbReference>
<feature type="active site" description="Proton donor/acceptor" evidence="3">
    <location>
        <position position="152"/>
    </location>
</feature>
<dbReference type="Gene3D" id="3.20.20.150">
    <property type="entry name" value="Divalent-metal-dependent TIM barrel enzymes"/>
    <property type="match status" value="1"/>
</dbReference>
<organism evidence="5 6">
    <name type="scientific">Giesbergeria anulus</name>
    <dbReference type="NCBI Taxonomy" id="180197"/>
    <lineage>
        <taxon>Bacteria</taxon>
        <taxon>Pseudomonadati</taxon>
        <taxon>Pseudomonadota</taxon>
        <taxon>Betaproteobacteria</taxon>
        <taxon>Burkholderiales</taxon>
        <taxon>Comamonadaceae</taxon>
        <taxon>Giesbergeria</taxon>
    </lineage>
</organism>
<dbReference type="InterPro" id="IPR013022">
    <property type="entry name" value="Xyl_isomerase-like_TIM-brl"/>
</dbReference>
<dbReference type="NCBIfam" id="NF043033">
    <property type="entry name" value="OxoTetrIsom"/>
    <property type="match status" value="1"/>
</dbReference>
<evidence type="ECO:0000259" key="4">
    <source>
        <dbReference type="Pfam" id="PF01261"/>
    </source>
</evidence>
<dbReference type="FunFam" id="3.20.20.150:FF:000007">
    <property type="entry name" value="Hydroxypyruvate isomerase"/>
    <property type="match status" value="1"/>
</dbReference>
<dbReference type="RefSeq" id="WP_091458166.1">
    <property type="nucleotide sequence ID" value="NZ_FOGD01000009.1"/>
</dbReference>
<dbReference type="SUPFAM" id="SSF51658">
    <property type="entry name" value="Xylose isomerase-like"/>
    <property type="match status" value="1"/>
</dbReference>
<dbReference type="InterPro" id="IPR053398">
    <property type="entry name" value="HPT_OtnI_isomerases"/>
</dbReference>
<sequence length="270" mass="29381">MPQFSANLSWLYPHLPFLDRFEAAARDGFTAVEYLAPYGWQAAELAARLRAHGLRQVLFNAPAAGLTPPEMAAAWGQGARGTAALPGQEVAFRAGIQEALRYAAALDCPCIHVMSGTVPTGADPAAMQATLVDNLRWACAQAAAQGCQLLIEPINVRDMPGYFLQQQAQAHAVLDAVDSPQLKVLMDLYHCQVTEGDVASKLRQYLPTGRVAHLQIAGVPERQEPDKGELHYPYLFEVIDALGYAGWVGCEYRPAADTSNGLGWCQRYWA</sequence>
<evidence type="ECO:0000313" key="5">
    <source>
        <dbReference type="EMBL" id="SER50864.1"/>
    </source>
</evidence>
<dbReference type="STRING" id="180197.SAMN02982919_02509"/>
<proteinExistence type="inferred from homology"/>
<gene>
    <name evidence="5" type="ORF">SAMN02982919_02509</name>
</gene>
<dbReference type="InterPro" id="IPR050417">
    <property type="entry name" value="Sugar_Epim/Isomerase"/>
</dbReference>
<evidence type="ECO:0000256" key="2">
    <source>
        <dbReference type="PIRNR" id="PIRNR006241"/>
    </source>
</evidence>
<dbReference type="PANTHER" id="PTHR43489">
    <property type="entry name" value="ISOMERASE"/>
    <property type="match status" value="1"/>
</dbReference>
<evidence type="ECO:0000256" key="1">
    <source>
        <dbReference type="ARBA" id="ARBA00023235"/>
    </source>
</evidence>
<protein>
    <submittedName>
        <fullName evidence="5">Hydroxypyruvate isomerase</fullName>
    </submittedName>
</protein>
<keyword evidence="6" id="KW-1185">Reference proteome</keyword>
<dbReference type="Pfam" id="PF01261">
    <property type="entry name" value="AP_endonuc_2"/>
    <property type="match status" value="1"/>
</dbReference>
<keyword evidence="1 2" id="KW-0413">Isomerase</keyword>
<dbReference type="InterPro" id="IPR026040">
    <property type="entry name" value="HyI-like"/>
</dbReference>
<evidence type="ECO:0000313" key="6">
    <source>
        <dbReference type="Proteomes" id="UP000199766"/>
    </source>
</evidence>
<reference evidence="5 6" key="1">
    <citation type="submission" date="2016-10" db="EMBL/GenBank/DDBJ databases">
        <authorList>
            <person name="de Groot N.N."/>
        </authorList>
    </citation>
    <scope>NUCLEOTIDE SEQUENCE [LARGE SCALE GENOMIC DNA]</scope>
    <source>
        <strain evidence="5 6">ATCC 35958</strain>
    </source>
</reference>
<dbReference type="EMBL" id="FOGD01000009">
    <property type="protein sequence ID" value="SER50864.1"/>
    <property type="molecule type" value="Genomic_DNA"/>
</dbReference>
<dbReference type="GO" id="GO:0008903">
    <property type="term" value="F:hydroxypyruvate isomerase activity"/>
    <property type="evidence" value="ECO:0007669"/>
    <property type="project" value="TreeGrafter"/>
</dbReference>
<dbReference type="Proteomes" id="UP000199766">
    <property type="component" value="Unassembled WGS sequence"/>
</dbReference>